<protein>
    <submittedName>
        <fullName evidence="1">Uncharacterized protein</fullName>
    </submittedName>
</protein>
<dbReference type="Proteomes" id="UP001363010">
    <property type="component" value="Unassembled WGS sequence"/>
</dbReference>
<comment type="caution">
    <text evidence="1">The sequence shown here is derived from an EMBL/GenBank/DDBJ whole genome shotgun (WGS) entry which is preliminary data.</text>
</comment>
<dbReference type="RefSeq" id="WP_340363363.1">
    <property type="nucleotide sequence ID" value="NZ_JBBKZV010000004.1"/>
</dbReference>
<gene>
    <name evidence="1" type="ORF">WKW80_09720</name>
</gene>
<evidence type="ECO:0000313" key="1">
    <source>
        <dbReference type="EMBL" id="MEJ8822315.1"/>
    </source>
</evidence>
<reference evidence="1 2" key="1">
    <citation type="submission" date="2024-03" db="EMBL/GenBank/DDBJ databases">
        <title>Novel species of the genus Variovorax.</title>
        <authorList>
            <person name="Liu Q."/>
            <person name="Xin Y.-H."/>
        </authorList>
    </citation>
    <scope>NUCLEOTIDE SEQUENCE [LARGE SCALE GENOMIC DNA]</scope>
    <source>
        <strain evidence="1 2">KACC 18501</strain>
    </source>
</reference>
<evidence type="ECO:0000313" key="2">
    <source>
        <dbReference type="Proteomes" id="UP001363010"/>
    </source>
</evidence>
<sequence>MSAFPGSPRLLKGAIVGIDLFNPLASIISFQYNPDTMTRTLEAQTTRSDDGDRGEALRLKGAPVETITLDIEIDATDQLEQGNALATGTGIYPQLSALEMLVYPKSALVIANTVLLMAGTIEIIPPSGPFTLFIWGPQRVLPVRVGNFSIVEEAYDANLNPIRARVSLGLRVLSYNDLPVTHPGYALFLAHQVGKETMATLKTVGNVPSSGGLSYAPGIGTSI</sequence>
<name>A0ABU8VXE9_9BURK</name>
<dbReference type="EMBL" id="JBBKZV010000004">
    <property type="protein sequence ID" value="MEJ8822315.1"/>
    <property type="molecule type" value="Genomic_DNA"/>
</dbReference>
<accession>A0ABU8VXE9</accession>
<proteinExistence type="predicted"/>
<keyword evidence="2" id="KW-1185">Reference proteome</keyword>
<organism evidence="1 2">
    <name type="scientific">Variovorax humicola</name>
    <dbReference type="NCBI Taxonomy" id="1769758"/>
    <lineage>
        <taxon>Bacteria</taxon>
        <taxon>Pseudomonadati</taxon>
        <taxon>Pseudomonadota</taxon>
        <taxon>Betaproteobacteria</taxon>
        <taxon>Burkholderiales</taxon>
        <taxon>Comamonadaceae</taxon>
        <taxon>Variovorax</taxon>
    </lineage>
</organism>